<evidence type="ECO:0000313" key="1">
    <source>
        <dbReference type="EMBL" id="NHN83639.1"/>
    </source>
</evidence>
<sequence length="99" mass="10605">MRVMTDDLHTGPQASAPLSSGVIAETTCVLKSSLRRAQSLARLQRVIADILVNGRYGAAAQLELNKAYVAADQAIEAERAEIFSMAQSKSRGQQCALQS</sequence>
<gene>
    <name evidence="1" type="ORF">GOB93_03165</name>
</gene>
<dbReference type="EMBL" id="WOTB01000003">
    <property type="protein sequence ID" value="NHN83639.1"/>
    <property type="molecule type" value="Genomic_DNA"/>
</dbReference>
<reference evidence="1 2" key="1">
    <citation type="journal article" date="2020" name="Int. J. Syst. Evol. Microbiol.">
        <title>Novel acetic acid bacteria from cider fermentations: Acetobacter conturbans sp. nov. and Acetobacter fallax sp. nov.</title>
        <authorList>
            <person name="Sombolestani A.S."/>
            <person name="Cleenwerck I."/>
            <person name="Cnockaert M."/>
            <person name="Borremans W."/>
            <person name="Wieme A.D."/>
            <person name="De Vuyst L."/>
            <person name="Vandamme P."/>
        </authorList>
    </citation>
    <scope>NUCLEOTIDE SEQUENCE [LARGE SCALE GENOMIC DNA]</scope>
    <source>
        <strain evidence="1 2">LMG 30640</strain>
    </source>
</reference>
<dbReference type="RefSeq" id="WP_173582078.1">
    <property type="nucleotide sequence ID" value="NZ_WOTB01000003.1"/>
</dbReference>
<comment type="caution">
    <text evidence="1">The sequence shown here is derived from an EMBL/GenBank/DDBJ whole genome shotgun (WGS) entry which is preliminary data.</text>
</comment>
<proteinExistence type="predicted"/>
<protein>
    <recommendedName>
        <fullName evidence="3">CopG family transcriptional regulator</fullName>
    </recommendedName>
</protein>
<evidence type="ECO:0008006" key="3">
    <source>
        <dbReference type="Google" id="ProtNLM"/>
    </source>
</evidence>
<dbReference type="Proteomes" id="UP000635278">
    <property type="component" value="Unassembled WGS sequence"/>
</dbReference>
<accession>A0ABX0JJU9</accession>
<organism evidence="1 2">
    <name type="scientific">Acetobacter musti</name>
    <dbReference type="NCBI Taxonomy" id="864732"/>
    <lineage>
        <taxon>Bacteria</taxon>
        <taxon>Pseudomonadati</taxon>
        <taxon>Pseudomonadota</taxon>
        <taxon>Alphaproteobacteria</taxon>
        <taxon>Acetobacterales</taxon>
        <taxon>Acetobacteraceae</taxon>
        <taxon>Acetobacter</taxon>
    </lineage>
</organism>
<name>A0ABX0JJU9_9PROT</name>
<evidence type="ECO:0000313" key="2">
    <source>
        <dbReference type="Proteomes" id="UP000635278"/>
    </source>
</evidence>
<keyword evidence="2" id="KW-1185">Reference proteome</keyword>